<dbReference type="EMBL" id="JACIEV010000001">
    <property type="protein sequence ID" value="MBB4152627.1"/>
    <property type="molecule type" value="Genomic_DNA"/>
</dbReference>
<dbReference type="Gene3D" id="3.40.30.10">
    <property type="entry name" value="Glutaredoxin"/>
    <property type="match status" value="1"/>
</dbReference>
<evidence type="ECO:0000256" key="3">
    <source>
        <dbReference type="ARBA" id="ARBA00023157"/>
    </source>
</evidence>
<organism evidence="7 8">
    <name type="scientific">Sphingomonas jinjuensis</name>
    <dbReference type="NCBI Taxonomy" id="535907"/>
    <lineage>
        <taxon>Bacteria</taxon>
        <taxon>Pseudomonadati</taxon>
        <taxon>Pseudomonadota</taxon>
        <taxon>Alphaproteobacteria</taxon>
        <taxon>Sphingomonadales</taxon>
        <taxon>Sphingomonadaceae</taxon>
        <taxon>Sphingomonas</taxon>
    </lineage>
</organism>
<evidence type="ECO:0000256" key="5">
    <source>
        <dbReference type="SAM" id="MobiDB-lite"/>
    </source>
</evidence>
<name>A0A840FAU3_9SPHN</name>
<evidence type="ECO:0000313" key="7">
    <source>
        <dbReference type="EMBL" id="MBB4152627.1"/>
    </source>
</evidence>
<reference evidence="7 8" key="1">
    <citation type="submission" date="2020-08" db="EMBL/GenBank/DDBJ databases">
        <title>Genomic Encyclopedia of Type Strains, Phase IV (KMG-IV): sequencing the most valuable type-strain genomes for metagenomic binning, comparative biology and taxonomic classification.</title>
        <authorList>
            <person name="Goeker M."/>
        </authorList>
    </citation>
    <scope>NUCLEOTIDE SEQUENCE [LARGE SCALE GENOMIC DNA]</scope>
    <source>
        <strain evidence="7 8">YC6723</strain>
    </source>
</reference>
<evidence type="ECO:0000259" key="6">
    <source>
        <dbReference type="Pfam" id="PF01323"/>
    </source>
</evidence>
<evidence type="ECO:0000256" key="2">
    <source>
        <dbReference type="ARBA" id="ARBA00023002"/>
    </source>
</evidence>
<evidence type="ECO:0000256" key="4">
    <source>
        <dbReference type="ARBA" id="ARBA00023284"/>
    </source>
</evidence>
<gene>
    <name evidence="7" type="ORF">GGQ80_000503</name>
</gene>
<feature type="region of interest" description="Disordered" evidence="5">
    <location>
        <begin position="1"/>
        <end position="28"/>
    </location>
</feature>
<dbReference type="GO" id="GO:0016491">
    <property type="term" value="F:oxidoreductase activity"/>
    <property type="evidence" value="ECO:0007669"/>
    <property type="project" value="UniProtKB-KW"/>
</dbReference>
<dbReference type="InterPro" id="IPR001853">
    <property type="entry name" value="DSBA-like_thioredoxin_dom"/>
</dbReference>
<evidence type="ECO:0000313" key="8">
    <source>
        <dbReference type="Proteomes" id="UP000529795"/>
    </source>
</evidence>
<proteinExistence type="predicted"/>
<comment type="caution">
    <text evidence="7">The sequence shown here is derived from an EMBL/GenBank/DDBJ whole genome shotgun (WGS) entry which is preliminary data.</text>
</comment>
<keyword evidence="3" id="KW-1015">Disulfide bond</keyword>
<keyword evidence="2" id="KW-0560">Oxidoreductase</keyword>
<protein>
    <submittedName>
        <fullName evidence="7">Protein-disulfide isomerase</fullName>
    </submittedName>
</protein>
<keyword evidence="8" id="KW-1185">Reference proteome</keyword>
<keyword evidence="4" id="KW-0676">Redox-active center</keyword>
<feature type="domain" description="DSBA-like thioredoxin" evidence="6">
    <location>
        <begin position="85"/>
        <end position="226"/>
    </location>
</feature>
<dbReference type="PANTHER" id="PTHR13887">
    <property type="entry name" value="GLUTATHIONE S-TRANSFERASE KAPPA"/>
    <property type="match status" value="1"/>
</dbReference>
<sequence length="239" mass="25511">MIDDDGTSPAGTHRRGDSGPSLKKTPPITRRQVAGLAVAVVGSWGVAQLLRRTEPIGRDVGAAADAILADRGSPEEGPEDADLRVAVFSDYRCPACRRAFPALLDAVGADGKVRLIHKDWPIFGPASERAARVALSFDEQGLYAAVHRRLMADARAFDTAALRDVVESVGGDWPRAMAWLEHHDAAVTARLAANGRQAYLIGLSGTPGYLADHLAVLGALDAGEFRQLFDRARTQASPR</sequence>
<dbReference type="Proteomes" id="UP000529795">
    <property type="component" value="Unassembled WGS sequence"/>
</dbReference>
<dbReference type="Pfam" id="PF01323">
    <property type="entry name" value="DSBA"/>
    <property type="match status" value="1"/>
</dbReference>
<keyword evidence="7" id="KW-0413">Isomerase</keyword>
<accession>A0A840FAU3</accession>
<dbReference type="InterPro" id="IPR036249">
    <property type="entry name" value="Thioredoxin-like_sf"/>
</dbReference>
<dbReference type="AlphaFoldDB" id="A0A840FAU3"/>
<dbReference type="PANTHER" id="PTHR13887:SF14">
    <property type="entry name" value="DISULFIDE BOND FORMATION PROTEIN D"/>
    <property type="match status" value="1"/>
</dbReference>
<dbReference type="GO" id="GO:0016853">
    <property type="term" value="F:isomerase activity"/>
    <property type="evidence" value="ECO:0007669"/>
    <property type="project" value="UniProtKB-KW"/>
</dbReference>
<evidence type="ECO:0000256" key="1">
    <source>
        <dbReference type="ARBA" id="ARBA00022729"/>
    </source>
</evidence>
<keyword evidence="1" id="KW-0732">Signal</keyword>
<dbReference type="SUPFAM" id="SSF52833">
    <property type="entry name" value="Thioredoxin-like"/>
    <property type="match status" value="1"/>
</dbReference>